<dbReference type="CDD" id="cd10229">
    <property type="entry name" value="ASKHA_NBD_HSP70_HSPA12"/>
    <property type="match status" value="1"/>
</dbReference>
<keyword evidence="9" id="KW-0175">Coiled coil</keyword>
<dbReference type="Gene3D" id="3.30.160.60">
    <property type="entry name" value="Classic Zinc Finger"/>
    <property type="match status" value="2"/>
</dbReference>
<dbReference type="CDD" id="cd16449">
    <property type="entry name" value="RING-HC"/>
    <property type="match status" value="1"/>
</dbReference>
<dbReference type="InterPro" id="IPR013126">
    <property type="entry name" value="Hsp_70_fam"/>
</dbReference>
<dbReference type="InterPro" id="IPR027370">
    <property type="entry name" value="Znf-RING_euk"/>
</dbReference>
<accession>A0AAE0T5P6</accession>
<evidence type="ECO:0000256" key="2">
    <source>
        <dbReference type="ARBA" id="ARBA00022723"/>
    </source>
</evidence>
<dbReference type="PROSITE" id="PS00518">
    <property type="entry name" value="ZF_RING_1"/>
    <property type="match status" value="1"/>
</dbReference>
<dbReference type="SMART" id="SM00502">
    <property type="entry name" value="BBC"/>
    <property type="match status" value="1"/>
</dbReference>
<keyword evidence="4 8" id="KW-0863">Zinc-finger</keyword>
<feature type="domain" description="RING-type" evidence="11">
    <location>
        <begin position="497"/>
        <end position="542"/>
    </location>
</feature>
<dbReference type="InterPro" id="IPR013083">
    <property type="entry name" value="Znf_RING/FYVE/PHD"/>
</dbReference>
<dbReference type="InterPro" id="IPR001841">
    <property type="entry name" value="Znf_RING"/>
</dbReference>
<dbReference type="GO" id="GO:0005524">
    <property type="term" value="F:ATP binding"/>
    <property type="evidence" value="ECO:0007669"/>
    <property type="project" value="UniProtKB-KW"/>
</dbReference>
<dbReference type="SUPFAM" id="SSF57850">
    <property type="entry name" value="RING/U-box"/>
    <property type="match status" value="2"/>
</dbReference>
<evidence type="ECO:0000256" key="4">
    <source>
        <dbReference type="ARBA" id="ARBA00022771"/>
    </source>
</evidence>
<dbReference type="Proteomes" id="UP001195483">
    <property type="component" value="Unassembled WGS sequence"/>
</dbReference>
<gene>
    <name evidence="13" type="ORF">CHS0354_035902</name>
</gene>
<reference evidence="13" key="2">
    <citation type="journal article" date="2021" name="Genome Biol. Evol.">
        <title>Developing a high-quality reference genome for a parasitic bivalve with doubly uniparental inheritance (Bivalvia: Unionida).</title>
        <authorList>
            <person name="Smith C.H."/>
        </authorList>
    </citation>
    <scope>NUCLEOTIDE SEQUENCE</scope>
    <source>
        <strain evidence="13">CHS0354</strain>
        <tissue evidence="13">Mantle</tissue>
    </source>
</reference>
<evidence type="ECO:0000313" key="13">
    <source>
        <dbReference type="EMBL" id="KAK3604091.1"/>
    </source>
</evidence>
<evidence type="ECO:0000259" key="11">
    <source>
        <dbReference type="PROSITE" id="PS50089"/>
    </source>
</evidence>
<dbReference type="PANTHER" id="PTHR25462">
    <property type="entry name" value="BONUS, ISOFORM C-RELATED"/>
    <property type="match status" value="1"/>
</dbReference>
<dbReference type="Pfam" id="PF00643">
    <property type="entry name" value="zf-B_box"/>
    <property type="match status" value="2"/>
</dbReference>
<evidence type="ECO:0000259" key="12">
    <source>
        <dbReference type="PROSITE" id="PS50119"/>
    </source>
</evidence>
<dbReference type="SMART" id="SM00336">
    <property type="entry name" value="BBOX"/>
    <property type="match status" value="4"/>
</dbReference>
<dbReference type="Gene3D" id="4.10.830.40">
    <property type="match status" value="1"/>
</dbReference>
<dbReference type="InterPro" id="IPR043129">
    <property type="entry name" value="ATPase_NBD"/>
</dbReference>
<dbReference type="PROSITE" id="PS50089">
    <property type="entry name" value="ZF_RING_2"/>
    <property type="match status" value="2"/>
</dbReference>
<feature type="region of interest" description="Disordered" evidence="10">
    <location>
        <begin position="1085"/>
        <end position="1139"/>
    </location>
</feature>
<keyword evidence="5" id="KW-0833">Ubl conjugation pathway</keyword>
<keyword evidence="3" id="KW-0547">Nucleotide-binding</keyword>
<evidence type="ECO:0000256" key="9">
    <source>
        <dbReference type="SAM" id="Coils"/>
    </source>
</evidence>
<evidence type="ECO:0000256" key="3">
    <source>
        <dbReference type="ARBA" id="ARBA00022741"/>
    </source>
</evidence>
<dbReference type="SUPFAM" id="SSF57845">
    <property type="entry name" value="B-box zinc-binding domain"/>
    <property type="match status" value="2"/>
</dbReference>
<evidence type="ECO:0000256" key="7">
    <source>
        <dbReference type="ARBA" id="ARBA00022840"/>
    </source>
</evidence>
<dbReference type="GO" id="GO:0140662">
    <property type="term" value="F:ATP-dependent protein folding chaperone"/>
    <property type="evidence" value="ECO:0007669"/>
    <property type="project" value="InterPro"/>
</dbReference>
<dbReference type="InterPro" id="IPR018957">
    <property type="entry name" value="Znf_C3HC4_RING-type"/>
</dbReference>
<feature type="domain" description="RING-type" evidence="11">
    <location>
        <begin position="18"/>
        <end position="61"/>
    </location>
</feature>
<dbReference type="SMART" id="SM00184">
    <property type="entry name" value="RING"/>
    <property type="match status" value="3"/>
</dbReference>
<dbReference type="CDD" id="cd19756">
    <property type="entry name" value="Bbox2"/>
    <property type="match status" value="1"/>
</dbReference>
<name>A0AAE0T5P6_9BIVA</name>
<dbReference type="EMBL" id="JAEAOA010002095">
    <property type="protein sequence ID" value="KAK3604091.1"/>
    <property type="molecule type" value="Genomic_DNA"/>
</dbReference>
<evidence type="ECO:0000256" key="1">
    <source>
        <dbReference type="ARBA" id="ARBA00007381"/>
    </source>
</evidence>
<evidence type="ECO:0000256" key="8">
    <source>
        <dbReference type="PROSITE-ProRule" id="PRU00024"/>
    </source>
</evidence>
<proteinExistence type="inferred from homology"/>
<evidence type="ECO:0000256" key="5">
    <source>
        <dbReference type="ARBA" id="ARBA00022786"/>
    </source>
</evidence>
<dbReference type="InterPro" id="IPR047153">
    <property type="entry name" value="TRIM45/56/19-like"/>
</dbReference>
<dbReference type="Gene3D" id="3.30.420.40">
    <property type="match status" value="2"/>
</dbReference>
<keyword evidence="6" id="KW-0862">Zinc</keyword>
<evidence type="ECO:0000256" key="6">
    <source>
        <dbReference type="ARBA" id="ARBA00022833"/>
    </source>
</evidence>
<keyword evidence="14" id="KW-1185">Reference proteome</keyword>
<dbReference type="PROSITE" id="PS50119">
    <property type="entry name" value="ZF_BBOX"/>
    <property type="match status" value="3"/>
</dbReference>
<feature type="domain" description="B box-type" evidence="12">
    <location>
        <begin position="155"/>
        <end position="201"/>
    </location>
</feature>
<comment type="similarity">
    <text evidence="1">Belongs to the heat shock protein 70 family.</text>
</comment>
<keyword evidence="2" id="KW-0479">Metal-binding</keyword>
<protein>
    <submittedName>
        <fullName evidence="13">Uncharacterized protein</fullName>
    </submittedName>
</protein>
<feature type="compositionally biased region" description="Low complexity" evidence="10">
    <location>
        <begin position="1093"/>
        <end position="1106"/>
    </location>
</feature>
<dbReference type="Pfam" id="PF22586">
    <property type="entry name" value="ANCHR-like_BBOX"/>
    <property type="match status" value="1"/>
</dbReference>
<feature type="domain" description="B box-type" evidence="12">
    <location>
        <begin position="100"/>
        <end position="143"/>
    </location>
</feature>
<dbReference type="PANTHER" id="PTHR25462:SF301">
    <property type="entry name" value="E3 UBIQUITIN-PROTEIN LIGASE TRIM56-LIKE"/>
    <property type="match status" value="1"/>
</dbReference>
<feature type="coiled-coil region" evidence="9">
    <location>
        <begin position="691"/>
        <end position="725"/>
    </location>
</feature>
<dbReference type="GO" id="GO:0008270">
    <property type="term" value="F:zinc ion binding"/>
    <property type="evidence" value="ECO:0007669"/>
    <property type="project" value="UniProtKB-KW"/>
</dbReference>
<dbReference type="CDD" id="cd19757">
    <property type="entry name" value="Bbox1"/>
    <property type="match status" value="1"/>
</dbReference>
<dbReference type="Gene3D" id="3.30.40.10">
    <property type="entry name" value="Zinc/RING finger domain, C3HC4 (zinc finger)"/>
    <property type="match status" value="2"/>
</dbReference>
<dbReference type="Pfam" id="PF13445">
    <property type="entry name" value="zf-RING_UBOX"/>
    <property type="match status" value="1"/>
</dbReference>
<dbReference type="SUPFAM" id="SSF53067">
    <property type="entry name" value="Actin-like ATPase domain"/>
    <property type="match status" value="2"/>
</dbReference>
<keyword evidence="7" id="KW-0067">ATP-binding</keyword>
<dbReference type="InterPro" id="IPR003649">
    <property type="entry name" value="Bbox_C"/>
</dbReference>
<dbReference type="Pfam" id="PF00012">
    <property type="entry name" value="HSP70"/>
    <property type="match status" value="1"/>
</dbReference>
<organism evidence="13 14">
    <name type="scientific">Potamilus streckersoni</name>
    <dbReference type="NCBI Taxonomy" id="2493646"/>
    <lineage>
        <taxon>Eukaryota</taxon>
        <taxon>Metazoa</taxon>
        <taxon>Spiralia</taxon>
        <taxon>Lophotrochozoa</taxon>
        <taxon>Mollusca</taxon>
        <taxon>Bivalvia</taxon>
        <taxon>Autobranchia</taxon>
        <taxon>Heteroconchia</taxon>
        <taxon>Palaeoheterodonta</taxon>
        <taxon>Unionida</taxon>
        <taxon>Unionoidea</taxon>
        <taxon>Unionidae</taxon>
        <taxon>Ambleminae</taxon>
        <taxon>Lampsilini</taxon>
        <taxon>Potamilus</taxon>
    </lineage>
</organism>
<dbReference type="Pfam" id="PF00097">
    <property type="entry name" value="zf-C3HC4"/>
    <property type="match status" value="1"/>
</dbReference>
<reference evidence="13" key="1">
    <citation type="journal article" date="2021" name="Genome Biol. Evol.">
        <title>A High-Quality Reference Genome for a Parasitic Bivalve with Doubly Uniparental Inheritance (Bivalvia: Unionida).</title>
        <authorList>
            <person name="Smith C.H."/>
        </authorList>
    </citation>
    <scope>NUCLEOTIDE SEQUENCE</scope>
    <source>
        <strain evidence="13">CHS0354</strain>
    </source>
</reference>
<reference evidence="13" key="3">
    <citation type="submission" date="2023-05" db="EMBL/GenBank/DDBJ databases">
        <authorList>
            <person name="Smith C.H."/>
        </authorList>
    </citation>
    <scope>NUCLEOTIDE SEQUENCE</scope>
    <source>
        <strain evidence="13">CHS0354</strain>
        <tissue evidence="13">Mantle</tissue>
    </source>
</reference>
<sequence>MASRNATIEDLKEQFLICSVCKYLYDNDTREPRLLPCLHTYCTLCVQEMIKDKSVSCPQCRELHQVQDDDVNTFKKDINRRELIDFVTVRSKVPDLLCNMCEENKEGNKAVTRCLECAQFLCKNCVKSHRGGKFTKDHKVVNLDQLQESDLDDFTHILFCSVIGHEHNKLSLYCEKCETVVCIHCTATTHKAADGHIIRNVDDASDEGMENVRLHLQEAEELRMRTKSVIENVERRLDYLAKVQNDLNTTIEAMFKNCIEMLNRREAEVKNKLSIICYKKEKVLEQQLVNAKHHQQNILDCIHFSTQTLQHKNSANFLQIRKIITDRFDKLLKEPLDNLPREDVQINLKDNSLVEFQNHVLTLGKICSTSVYPPKTEVKIFDLVDTGRQTVLKLQLYDYQGNPQAAVGVPLQIDIKDLDYMNVQPEVNYEENGQITVTCDVRKQGWYTARVCVLETEVWIGKFKQRTGNETIVPPHGTKANIDLLSLEEVRKIYLQCPSCHEQFDIKADGDHPVLLPCLHSLGKKCAIKLWQNFKLQCPICKIVHQMPNIDVMPIDPTKEVLKEYLAIRADWIPCSSGCERQSHFRCMECTVFLCEACYTNHRQNVMFRDHMISLLKEICDSETLIDINRISMCTVRGHERNELIAFCETCDMLVCNTCALSKQHKSENHNIEIDLVKIYNDKKAAVVTVIEQLQAKNDDVACVIRDVEREKVEAKSHLEKVLNEVNEIFCRCEKALKSRRECLNNQALKFTKGLIENLDIQLERLRTYEQYIENTRNLTTEKLNFCGNVSFIRVEKVLSQRIKKLINQPHDTHPCHTASFRFLKDNIEEATSRTFPNLGFLWISDVCPWKTEVELYSEVYIGEDTRVLSLRFATFDGSASVPLFQDGMVKAKIIDPDGKALHVNLVARKESYIVLDVHINPEKVGKHEFHIEVLEKNFKAGKGFFVVKARAATTLPAPIQSIPSSSVLTMKIGTVVTTTATSILTISASAKASTETIGSEISKAAKAGTMTTSFHSDTTSTAVREVTAISAPYQSNPPSSVLLMKTGTMATVAASNVEISTSAKVTTEPTGSAISKATNVEIITTSRPSDKGTTSTDAGATTTVTDPHESKSAATSNVTISASAKATTEPAGSERSKATKVGTLITTRRSNTETTSTAAMSFERKNYILVVAIVIGKTFSTYAFQFNHNFEKSPTKISVPQAWNDGQRTLLSCKTLTCLLLDKDRKIHSFGFEAEKKYAKLCAERANREWYFFRRLKMKLEDGECLKIELADETGKKMLALQVFSLYIQCLMKDLTKRIDEQAMLCKINEIHWILTVPAIWNDSSKHFMRKAAEQAGIPSGKLDVAMEPEAASLYCQYLPINKFCTQTEQVHFGASPTGTKYMILDVGGSTTDISVHEKLEDGKVKNIAKASRCKWGGSAVDGAFLKLIVDLVGKPVMTAFQKDYHYDYLDFVKDFETAKRNMPATTTDWLRIKLPVQLLDLCKDMTGYTFKKCVDKSDYRNRIKLVNDRMRLDAELVRDMFRQVTEKIVNFVEEALKKTTGISIILMVGGFSESGYVQEVIRCKFQDKFGLSVVIPLDAGLSTLYGAVLFGWKT</sequence>
<comment type="caution">
    <text evidence="13">The sequence shown here is derived from an EMBL/GenBank/DDBJ whole genome shotgun (WGS) entry which is preliminary data.</text>
</comment>
<evidence type="ECO:0000313" key="14">
    <source>
        <dbReference type="Proteomes" id="UP001195483"/>
    </source>
</evidence>
<evidence type="ECO:0000256" key="10">
    <source>
        <dbReference type="SAM" id="MobiDB-lite"/>
    </source>
</evidence>
<feature type="domain" description="B box-type" evidence="12">
    <location>
        <begin position="629"/>
        <end position="672"/>
    </location>
</feature>
<feature type="compositionally biased region" description="Polar residues" evidence="10">
    <location>
        <begin position="1113"/>
        <end position="1127"/>
    </location>
</feature>
<dbReference type="InterPro" id="IPR017907">
    <property type="entry name" value="Znf_RING_CS"/>
</dbReference>
<dbReference type="InterPro" id="IPR000315">
    <property type="entry name" value="Znf_B-box"/>
</dbReference>
<dbReference type="Gene3D" id="3.90.640.10">
    <property type="entry name" value="Actin, Chain A, domain 4"/>
    <property type="match status" value="1"/>
</dbReference>